<reference evidence="1" key="2">
    <citation type="submission" date="2023-07" db="EMBL/GenBank/DDBJ databases">
        <authorList>
            <consortium name="Lawrence Berkeley National Laboratory"/>
            <person name="Haridas S."/>
            <person name="Hensen N."/>
            <person name="Bonometti L."/>
            <person name="Westerberg I."/>
            <person name="Brannstrom I.O."/>
            <person name="Guillou S."/>
            <person name="Cros-Aarteil S."/>
            <person name="Calhoun S."/>
            <person name="Kuo A."/>
            <person name="Mondo S."/>
            <person name="Pangilinan J."/>
            <person name="Riley R."/>
            <person name="LaButti K."/>
            <person name="Andreopoulos B."/>
            <person name="Lipzen A."/>
            <person name="Chen C."/>
            <person name="Yanf M."/>
            <person name="Daum C."/>
            <person name="Ng V."/>
            <person name="Clum A."/>
            <person name="Steindorff A."/>
            <person name="Ohm R."/>
            <person name="Martin F."/>
            <person name="Silar P."/>
            <person name="Natvig D."/>
            <person name="Lalanne C."/>
            <person name="Gautier V."/>
            <person name="Ament-velasquez S.L."/>
            <person name="Kruys A."/>
            <person name="Hutchinson M.I."/>
            <person name="Powell A.J."/>
            <person name="Barry K."/>
            <person name="Miller A.N."/>
            <person name="Grigoriev I.V."/>
            <person name="Debuchy R."/>
            <person name="Gladieux P."/>
            <person name="Thoren M.H."/>
            <person name="Johannesson H."/>
        </authorList>
    </citation>
    <scope>NUCLEOTIDE SEQUENCE</scope>
    <source>
        <strain evidence="1">FGSC 1904</strain>
    </source>
</reference>
<organism evidence="1 2">
    <name type="scientific">Sordaria brevicollis</name>
    <dbReference type="NCBI Taxonomy" id="83679"/>
    <lineage>
        <taxon>Eukaryota</taxon>
        <taxon>Fungi</taxon>
        <taxon>Dikarya</taxon>
        <taxon>Ascomycota</taxon>
        <taxon>Pezizomycotina</taxon>
        <taxon>Sordariomycetes</taxon>
        <taxon>Sordariomycetidae</taxon>
        <taxon>Sordariales</taxon>
        <taxon>Sordariaceae</taxon>
        <taxon>Sordaria</taxon>
    </lineage>
</organism>
<reference evidence="1" key="1">
    <citation type="journal article" date="2023" name="Mol. Phylogenet. Evol.">
        <title>Genome-scale phylogeny and comparative genomics of the fungal order Sordariales.</title>
        <authorList>
            <person name="Hensen N."/>
            <person name="Bonometti L."/>
            <person name="Westerberg I."/>
            <person name="Brannstrom I.O."/>
            <person name="Guillou S."/>
            <person name="Cros-Aarteil S."/>
            <person name="Calhoun S."/>
            <person name="Haridas S."/>
            <person name="Kuo A."/>
            <person name="Mondo S."/>
            <person name="Pangilinan J."/>
            <person name="Riley R."/>
            <person name="LaButti K."/>
            <person name="Andreopoulos B."/>
            <person name="Lipzen A."/>
            <person name="Chen C."/>
            <person name="Yan M."/>
            <person name="Daum C."/>
            <person name="Ng V."/>
            <person name="Clum A."/>
            <person name="Steindorff A."/>
            <person name="Ohm R.A."/>
            <person name="Martin F."/>
            <person name="Silar P."/>
            <person name="Natvig D.O."/>
            <person name="Lalanne C."/>
            <person name="Gautier V."/>
            <person name="Ament-Velasquez S.L."/>
            <person name="Kruys A."/>
            <person name="Hutchinson M.I."/>
            <person name="Powell A.J."/>
            <person name="Barry K."/>
            <person name="Miller A.N."/>
            <person name="Grigoriev I.V."/>
            <person name="Debuchy R."/>
            <person name="Gladieux P."/>
            <person name="Hiltunen Thoren M."/>
            <person name="Johannesson H."/>
        </authorList>
    </citation>
    <scope>NUCLEOTIDE SEQUENCE</scope>
    <source>
        <strain evidence="1">FGSC 1904</strain>
    </source>
</reference>
<dbReference type="EMBL" id="JAUTDP010000011">
    <property type="protein sequence ID" value="KAK3392428.1"/>
    <property type="molecule type" value="Genomic_DNA"/>
</dbReference>
<comment type="caution">
    <text evidence="1">The sequence shown here is derived from an EMBL/GenBank/DDBJ whole genome shotgun (WGS) entry which is preliminary data.</text>
</comment>
<name>A0AAE0P2X2_SORBR</name>
<protein>
    <submittedName>
        <fullName evidence="1">Uncharacterized protein</fullName>
    </submittedName>
</protein>
<sequence>MGSILSIDFVDISFEATWAASPPPEAHGLSLPEFIQNAATAQCYDAYHSCADFCARYERKFGREPYISPRNKGMWDFAKGITREERDLGFHKMEVYRQWFTNTIFTGKHSNALVMMPLEAMGPRYRDEVPTFRRPPQDGINALGLGPVMKSPVLAVPIDEISYKSRVSNQEEKLPFVIALMARQGYDIALMETTKRVLEKANKPTVVKTGRRMYEVSEVTSEKTG</sequence>
<evidence type="ECO:0000313" key="1">
    <source>
        <dbReference type="EMBL" id="KAK3392428.1"/>
    </source>
</evidence>
<dbReference type="Proteomes" id="UP001281003">
    <property type="component" value="Unassembled WGS sequence"/>
</dbReference>
<gene>
    <name evidence="1" type="ORF">B0T20DRAFT_488133</name>
</gene>
<dbReference type="AlphaFoldDB" id="A0AAE0P2X2"/>
<accession>A0AAE0P2X2</accession>
<evidence type="ECO:0000313" key="2">
    <source>
        <dbReference type="Proteomes" id="UP001281003"/>
    </source>
</evidence>
<keyword evidence="2" id="KW-1185">Reference proteome</keyword>
<proteinExistence type="predicted"/>